<dbReference type="GO" id="GO:0005886">
    <property type="term" value="C:plasma membrane"/>
    <property type="evidence" value="ECO:0007669"/>
    <property type="project" value="TreeGrafter"/>
</dbReference>
<dbReference type="GO" id="GO:0043123">
    <property type="term" value="P:positive regulation of canonical NF-kappaB signal transduction"/>
    <property type="evidence" value="ECO:0007669"/>
    <property type="project" value="InterPro"/>
</dbReference>
<dbReference type="InterPro" id="IPR000488">
    <property type="entry name" value="Death_dom"/>
</dbReference>
<protein>
    <recommendedName>
        <fullName evidence="8">TIR domain-containing protein</fullName>
    </recommendedName>
</protein>
<comment type="subcellular location">
    <subcellularLocation>
        <location evidence="1">Cytoplasm</location>
    </subcellularLocation>
</comment>
<evidence type="ECO:0008006" key="8">
    <source>
        <dbReference type="Google" id="ProtNLM"/>
    </source>
</evidence>
<dbReference type="AlphaFoldDB" id="A0A6L2PC15"/>
<evidence type="ECO:0000259" key="4">
    <source>
        <dbReference type="PROSITE" id="PS50017"/>
    </source>
</evidence>
<evidence type="ECO:0000256" key="3">
    <source>
        <dbReference type="ARBA" id="ARBA00023198"/>
    </source>
</evidence>
<dbReference type="SMART" id="SM00255">
    <property type="entry name" value="TIR"/>
    <property type="match status" value="1"/>
</dbReference>
<evidence type="ECO:0000259" key="5">
    <source>
        <dbReference type="PROSITE" id="PS50104"/>
    </source>
</evidence>
<dbReference type="GO" id="GO:0045087">
    <property type="term" value="P:innate immune response"/>
    <property type="evidence" value="ECO:0007669"/>
    <property type="project" value="TreeGrafter"/>
</dbReference>
<dbReference type="Gene3D" id="3.40.50.10140">
    <property type="entry name" value="Toll/interleukin-1 receptor homology (TIR) domain"/>
    <property type="match status" value="1"/>
</dbReference>
<dbReference type="Gene3D" id="1.10.533.10">
    <property type="entry name" value="Death Domain, Fas"/>
    <property type="match status" value="1"/>
</dbReference>
<dbReference type="PANTHER" id="PTHR15079:SF3">
    <property type="entry name" value="MYELOID DIFFERENTIATION PRIMARY RESPONSE PROTEIN MYD88"/>
    <property type="match status" value="1"/>
</dbReference>
<dbReference type="Proteomes" id="UP000502823">
    <property type="component" value="Unassembled WGS sequence"/>
</dbReference>
<dbReference type="FunFam" id="3.40.50.10140:FF:000022">
    <property type="entry name" value="Myd88"/>
    <property type="match status" value="1"/>
</dbReference>
<dbReference type="GO" id="GO:0002755">
    <property type="term" value="P:MyD88-dependent toll-like receptor signaling pathway"/>
    <property type="evidence" value="ECO:0007669"/>
    <property type="project" value="InterPro"/>
</dbReference>
<dbReference type="EMBL" id="BLKM01003515">
    <property type="protein sequence ID" value="GFG28980.1"/>
    <property type="molecule type" value="Genomic_DNA"/>
</dbReference>
<dbReference type="InterPro" id="IPR011029">
    <property type="entry name" value="DEATH-like_dom_sf"/>
</dbReference>
<dbReference type="InterPro" id="IPR017281">
    <property type="entry name" value="Myelin_different_resp_MyD88"/>
</dbReference>
<dbReference type="GO" id="GO:0050830">
    <property type="term" value="P:defense response to Gram-positive bacterium"/>
    <property type="evidence" value="ECO:0007669"/>
    <property type="project" value="TreeGrafter"/>
</dbReference>
<reference evidence="7" key="1">
    <citation type="submission" date="2020-01" db="EMBL/GenBank/DDBJ databases">
        <title>Draft genome sequence of the Termite Coptotermes fromosanus.</title>
        <authorList>
            <person name="Itakura S."/>
            <person name="Yosikawa Y."/>
            <person name="Umezawa K."/>
        </authorList>
    </citation>
    <scope>NUCLEOTIDE SEQUENCE [LARGE SCALE GENOMIC DNA]</scope>
</reference>
<sequence>MAAPDYTIKLPEEACLCNTDKLTQTEGELLHLLSAISAFGTMQYCVKKAGLWFAQVTVRLELAATTRQTTKRNYAVSHLQQQAVDVEDVISGDDAPVVPRTRTARETALAQGNMQPETMLVWVEYGWRGMAGVTDADTFQVPVAALCSSTREFLSAHLNPPKVVPTDEGLLRDWRGLAQLVGLSGQLVALIGSKSDPTAQVLSQWRQGSLDILRTFLGQLDRWDVVDDTEDMMKHDAVQFLKGKEETRASACELDAEIDAQILTVADVRRLEQGLEPQHYDAFLLFAEEDQDFAMQILDRMEAEYGLKLCLRDRDLVGGLTFEHEAIMHLIAKRCNRLIVIASPNFLKSEANKFFVTFATALGIDQRLRKVVPVMYQRCQLPPELTYYYWLDYARSGKLYDFWTKLHNSIQSPSGTQPARYLK</sequence>
<gene>
    <name evidence="6" type="ORF">Cfor_06935</name>
</gene>
<dbReference type="PANTHER" id="PTHR15079">
    <property type="entry name" value="MYD88"/>
    <property type="match status" value="1"/>
</dbReference>
<dbReference type="GO" id="GO:0035325">
    <property type="term" value="F:Toll-like receptor binding"/>
    <property type="evidence" value="ECO:0007669"/>
    <property type="project" value="TreeGrafter"/>
</dbReference>
<evidence type="ECO:0000313" key="6">
    <source>
        <dbReference type="EMBL" id="GFG28980.1"/>
    </source>
</evidence>
<organism evidence="6 7">
    <name type="scientific">Coptotermes formosanus</name>
    <name type="common">Formosan subterranean termite</name>
    <dbReference type="NCBI Taxonomy" id="36987"/>
    <lineage>
        <taxon>Eukaryota</taxon>
        <taxon>Metazoa</taxon>
        <taxon>Ecdysozoa</taxon>
        <taxon>Arthropoda</taxon>
        <taxon>Hexapoda</taxon>
        <taxon>Insecta</taxon>
        <taxon>Pterygota</taxon>
        <taxon>Neoptera</taxon>
        <taxon>Polyneoptera</taxon>
        <taxon>Dictyoptera</taxon>
        <taxon>Blattodea</taxon>
        <taxon>Blattoidea</taxon>
        <taxon>Termitoidae</taxon>
        <taxon>Rhinotermitidae</taxon>
        <taxon>Coptotermes</taxon>
    </lineage>
</organism>
<name>A0A6L2PC15_COPFO</name>
<dbReference type="InterPro" id="IPR000157">
    <property type="entry name" value="TIR_dom"/>
</dbReference>
<dbReference type="InParanoid" id="A0A6L2PC15"/>
<dbReference type="GO" id="GO:0005737">
    <property type="term" value="C:cytoplasm"/>
    <property type="evidence" value="ECO:0007669"/>
    <property type="project" value="UniProtKB-SubCell"/>
</dbReference>
<dbReference type="GO" id="GO:0070976">
    <property type="term" value="F:TIR domain binding"/>
    <property type="evidence" value="ECO:0007669"/>
    <property type="project" value="InterPro"/>
</dbReference>
<feature type="domain" description="Death" evidence="4">
    <location>
        <begin position="173"/>
        <end position="233"/>
    </location>
</feature>
<keyword evidence="2" id="KW-0963">Cytoplasm</keyword>
<dbReference type="Pfam" id="PF00531">
    <property type="entry name" value="Death"/>
    <property type="match status" value="1"/>
</dbReference>
<evidence type="ECO:0000256" key="1">
    <source>
        <dbReference type="ARBA" id="ARBA00004496"/>
    </source>
</evidence>
<evidence type="ECO:0000313" key="7">
    <source>
        <dbReference type="Proteomes" id="UP000502823"/>
    </source>
</evidence>
<comment type="caution">
    <text evidence="6">The sequence shown here is derived from an EMBL/GenBank/DDBJ whole genome shotgun (WGS) entry which is preliminary data.</text>
</comment>
<accession>A0A6L2PC15</accession>
<dbReference type="Pfam" id="PF13676">
    <property type="entry name" value="TIR_2"/>
    <property type="match status" value="1"/>
</dbReference>
<dbReference type="SUPFAM" id="SSF52200">
    <property type="entry name" value="Toll/Interleukin receptor TIR domain"/>
    <property type="match status" value="1"/>
</dbReference>
<dbReference type="PROSITE" id="PS50017">
    <property type="entry name" value="DEATH_DOMAIN"/>
    <property type="match status" value="1"/>
</dbReference>
<dbReference type="GO" id="GO:0034142">
    <property type="term" value="P:toll-like receptor 4 signaling pathway"/>
    <property type="evidence" value="ECO:0007669"/>
    <property type="project" value="TreeGrafter"/>
</dbReference>
<proteinExistence type="predicted"/>
<dbReference type="FunCoup" id="A0A6L2PC15">
    <property type="interactions" value="339"/>
</dbReference>
<dbReference type="GO" id="GO:0008063">
    <property type="term" value="P:Toll signaling pathway"/>
    <property type="evidence" value="ECO:0007669"/>
    <property type="project" value="TreeGrafter"/>
</dbReference>
<feature type="domain" description="TIR" evidence="5">
    <location>
        <begin position="278"/>
        <end position="410"/>
    </location>
</feature>
<evidence type="ECO:0000256" key="2">
    <source>
        <dbReference type="ARBA" id="ARBA00022490"/>
    </source>
</evidence>
<dbReference type="InterPro" id="IPR035897">
    <property type="entry name" value="Toll_tir_struct_dom_sf"/>
</dbReference>
<dbReference type="PROSITE" id="PS50104">
    <property type="entry name" value="TIR"/>
    <property type="match status" value="1"/>
</dbReference>
<keyword evidence="3" id="KW-0395">Inflammatory response</keyword>
<dbReference type="SUPFAM" id="SSF47986">
    <property type="entry name" value="DEATH domain"/>
    <property type="match status" value="1"/>
</dbReference>
<dbReference type="OrthoDB" id="10037120at2759"/>
<keyword evidence="7" id="KW-1185">Reference proteome</keyword>